<evidence type="ECO:0000256" key="1">
    <source>
        <dbReference type="SAM" id="MobiDB-lite"/>
    </source>
</evidence>
<dbReference type="EMBL" id="AUNB01000018">
    <property type="protein sequence ID" value="KEO60478.1"/>
    <property type="molecule type" value="Genomic_DNA"/>
</dbReference>
<dbReference type="AlphaFoldDB" id="A0A074JY09"/>
<reference evidence="3 4" key="1">
    <citation type="journal article" date="2015" name="Antonie Van Leeuwenhoek">
        <title>Thioclava indica sp. nov., isolated from surface seawater of the Indian Ocean.</title>
        <authorList>
            <person name="Liu Y."/>
            <person name="Lai Q."/>
            <person name="Du J."/>
            <person name="Xu H."/>
            <person name="Jiang L."/>
            <person name="Shao Z."/>
        </authorList>
    </citation>
    <scope>NUCLEOTIDE SEQUENCE [LARGE SCALE GENOMIC DNA]</scope>
    <source>
        <strain evidence="3 4">DT23-4</strain>
    </source>
</reference>
<dbReference type="RefSeq" id="WP_038129697.1">
    <property type="nucleotide sequence ID" value="NZ_AUNB01000018.1"/>
</dbReference>
<dbReference type="Proteomes" id="UP000027471">
    <property type="component" value="Unassembled WGS sequence"/>
</dbReference>
<accession>A0A074JY09</accession>
<dbReference type="STRING" id="1353528.DT23_03040"/>
<organism evidence="3 4">
    <name type="scientific">Thioclava indica</name>
    <dbReference type="NCBI Taxonomy" id="1353528"/>
    <lineage>
        <taxon>Bacteria</taxon>
        <taxon>Pseudomonadati</taxon>
        <taxon>Pseudomonadota</taxon>
        <taxon>Alphaproteobacteria</taxon>
        <taxon>Rhodobacterales</taxon>
        <taxon>Paracoccaceae</taxon>
        <taxon>Thioclava</taxon>
    </lineage>
</organism>
<protein>
    <submittedName>
        <fullName evidence="3">Uncharacterized protein</fullName>
    </submittedName>
</protein>
<dbReference type="eggNOG" id="ENOG50319IW">
    <property type="taxonomic scope" value="Bacteria"/>
</dbReference>
<feature type="chain" id="PRO_5001695184" evidence="2">
    <location>
        <begin position="21"/>
        <end position="142"/>
    </location>
</feature>
<evidence type="ECO:0000313" key="4">
    <source>
        <dbReference type="Proteomes" id="UP000027471"/>
    </source>
</evidence>
<name>A0A074JY09_9RHOB</name>
<feature type="signal peptide" evidence="2">
    <location>
        <begin position="1"/>
        <end position="20"/>
    </location>
</feature>
<evidence type="ECO:0000313" key="3">
    <source>
        <dbReference type="EMBL" id="KEO60478.1"/>
    </source>
</evidence>
<evidence type="ECO:0000256" key="2">
    <source>
        <dbReference type="SAM" id="SignalP"/>
    </source>
</evidence>
<gene>
    <name evidence="3" type="ORF">DT23_03040</name>
</gene>
<feature type="region of interest" description="Disordered" evidence="1">
    <location>
        <begin position="123"/>
        <end position="142"/>
    </location>
</feature>
<keyword evidence="2" id="KW-0732">Signal</keyword>
<sequence>MRQFLVLTCLATLTAMPAFAQPADLAADLGKPLTAEQFDARTQGRTITYSAQGQPYGTEQYKPGHKVIWAFTDSECKEGDWFQSNQYICFDYGDYAPLQCWTFYDSPQGLVAKFRGDPASEPLVSLSESQDPLSCQGPDLGV</sequence>
<comment type="caution">
    <text evidence="3">The sequence shown here is derived from an EMBL/GenBank/DDBJ whole genome shotgun (WGS) entry which is preliminary data.</text>
</comment>
<dbReference type="OrthoDB" id="7304934at2"/>
<proteinExistence type="predicted"/>
<keyword evidence="4" id="KW-1185">Reference proteome</keyword>